<dbReference type="Pfam" id="PF02518">
    <property type="entry name" value="HATPase_c"/>
    <property type="match status" value="1"/>
</dbReference>
<evidence type="ECO:0000256" key="7">
    <source>
        <dbReference type="ARBA" id="ARBA00022840"/>
    </source>
</evidence>
<organism evidence="10 11">
    <name type="scientific">Geobacter benzoatilyticus</name>
    <dbReference type="NCBI Taxonomy" id="2815309"/>
    <lineage>
        <taxon>Bacteria</taxon>
        <taxon>Pseudomonadati</taxon>
        <taxon>Thermodesulfobacteriota</taxon>
        <taxon>Desulfuromonadia</taxon>
        <taxon>Geobacterales</taxon>
        <taxon>Geobacteraceae</taxon>
        <taxon>Geobacter</taxon>
    </lineage>
</organism>
<feature type="domain" description="Histidine kinase" evidence="9">
    <location>
        <begin position="398"/>
        <end position="609"/>
    </location>
</feature>
<dbReference type="Pfam" id="PF00512">
    <property type="entry name" value="HisKA"/>
    <property type="match status" value="1"/>
</dbReference>
<dbReference type="InterPro" id="IPR036097">
    <property type="entry name" value="HisK_dim/P_sf"/>
</dbReference>
<dbReference type="SMART" id="SM00388">
    <property type="entry name" value="HisKA"/>
    <property type="match status" value="1"/>
</dbReference>
<dbReference type="InterPro" id="IPR029016">
    <property type="entry name" value="GAF-like_dom_sf"/>
</dbReference>
<keyword evidence="11" id="KW-1185">Reference proteome</keyword>
<evidence type="ECO:0000256" key="4">
    <source>
        <dbReference type="ARBA" id="ARBA00022679"/>
    </source>
</evidence>
<dbReference type="PROSITE" id="PS50109">
    <property type="entry name" value="HIS_KIN"/>
    <property type="match status" value="1"/>
</dbReference>
<dbReference type="SUPFAM" id="SSF55874">
    <property type="entry name" value="ATPase domain of HSP90 chaperone/DNA topoisomerase II/histidine kinase"/>
    <property type="match status" value="1"/>
</dbReference>
<evidence type="ECO:0000256" key="2">
    <source>
        <dbReference type="ARBA" id="ARBA00012438"/>
    </source>
</evidence>
<dbReference type="InterPro" id="IPR003661">
    <property type="entry name" value="HisK_dim/P_dom"/>
</dbReference>
<evidence type="ECO:0000256" key="5">
    <source>
        <dbReference type="ARBA" id="ARBA00022741"/>
    </source>
</evidence>
<evidence type="ECO:0000259" key="9">
    <source>
        <dbReference type="PROSITE" id="PS50109"/>
    </source>
</evidence>
<protein>
    <recommendedName>
        <fullName evidence="2">histidine kinase</fullName>
        <ecNumber evidence="2">2.7.13.3</ecNumber>
    </recommendedName>
</protein>
<dbReference type="InterPro" id="IPR036890">
    <property type="entry name" value="HATPase_C_sf"/>
</dbReference>
<gene>
    <name evidence="10" type="ORF">JZM60_04410</name>
</gene>
<evidence type="ECO:0000313" key="11">
    <source>
        <dbReference type="Proteomes" id="UP000663651"/>
    </source>
</evidence>
<evidence type="ECO:0000256" key="6">
    <source>
        <dbReference type="ARBA" id="ARBA00022777"/>
    </source>
</evidence>
<name>A0ABX7Q506_9BACT</name>
<dbReference type="InterPro" id="IPR003018">
    <property type="entry name" value="GAF"/>
</dbReference>
<dbReference type="Gene3D" id="1.10.287.130">
    <property type="match status" value="1"/>
</dbReference>
<dbReference type="PRINTS" id="PR00344">
    <property type="entry name" value="BCTRLSENSOR"/>
</dbReference>
<dbReference type="PANTHER" id="PTHR43065:SF10">
    <property type="entry name" value="PEROXIDE STRESS-ACTIVATED HISTIDINE KINASE MAK3"/>
    <property type="match status" value="1"/>
</dbReference>
<dbReference type="Gene3D" id="3.30.565.10">
    <property type="entry name" value="Histidine kinase-like ATPase, C-terminal domain"/>
    <property type="match status" value="1"/>
</dbReference>
<sequence>MAVQNQYMIVSSAIRIANASEQPHHVRLTAFLNLIAEAFHCVSATIYLAGGGEQRSLRRKISTLLPNGISDCNIPFGKGVAGKCAAKGKLLRRTAASLHPDESYTGSERHVDAYPITDGERFLGVLSLGFRDTPILDIDDSELLQVLITEASGVIRCKLALDDMNKQLEEHAFLYRISNAMLSTIKLNRLVHLILSALTSGTTPLFDRAMLFLANERTQTLQGMTGTARTGATETDAGTPAAPTPDILNIADDDIASLQQTEFCQLVKETRLPLDSSRNHISRAVLDRELVYVDNPKRNHPIDRPFNRRFGSTPFAVAPLIAHEQVIGAIIVDHSVSGRPLTPSELNLLQLFTNQAGMAAENSILYNRLEETNRNLHDIQARLLQGEKLAAIGKMAAGVAHELKNPLVSVGGFAGRLKKKLPAESEEWQYADLITREVHHLETMLTDILYFSKKTTICYAKCSINQIIDDALAVVTIPLEEKSIKVNKLLAARLPSVLGDYQQLRHVFINLFSNANDVMELGGMLEIESGPAKINGSRAVSVRVADTGAGILKEHIHTLFSPFFTTKEKGTGLGLSIAHKIITTHGGKIEVTNRKAGGAEFTVTIPVSP</sequence>
<evidence type="ECO:0000313" key="10">
    <source>
        <dbReference type="EMBL" id="QSV46527.1"/>
    </source>
</evidence>
<evidence type="ECO:0000256" key="1">
    <source>
        <dbReference type="ARBA" id="ARBA00000085"/>
    </source>
</evidence>
<dbReference type="RefSeq" id="WP_207164306.1">
    <property type="nucleotide sequence ID" value="NZ_CP071382.1"/>
</dbReference>
<dbReference type="SMART" id="SM00065">
    <property type="entry name" value="GAF"/>
    <property type="match status" value="1"/>
</dbReference>
<keyword evidence="7" id="KW-0067">ATP-binding</keyword>
<dbReference type="SUPFAM" id="SSF47384">
    <property type="entry name" value="Homodimeric domain of signal transducing histidine kinase"/>
    <property type="match status" value="1"/>
</dbReference>
<keyword evidence="6" id="KW-0418">Kinase</keyword>
<dbReference type="Gene3D" id="3.30.450.40">
    <property type="match status" value="2"/>
</dbReference>
<dbReference type="SUPFAM" id="SSF55781">
    <property type="entry name" value="GAF domain-like"/>
    <property type="match status" value="2"/>
</dbReference>
<dbReference type="InterPro" id="IPR003594">
    <property type="entry name" value="HATPase_dom"/>
</dbReference>
<keyword evidence="4" id="KW-0808">Transferase</keyword>
<dbReference type="EC" id="2.7.13.3" evidence="2"/>
<keyword evidence="8" id="KW-0902">Two-component regulatory system</keyword>
<dbReference type="Pfam" id="PF01590">
    <property type="entry name" value="GAF"/>
    <property type="match status" value="1"/>
</dbReference>
<reference evidence="10 11" key="1">
    <citation type="submission" date="2021-03" db="EMBL/GenBank/DDBJ databases">
        <title>Geobacter metallireducens gen. nov. sp. nov., a microorganism capable of coupling the complete oxidation of organic compounds to the reduction of iron and other metals.</title>
        <authorList>
            <person name="Li Y."/>
        </authorList>
    </citation>
    <scope>NUCLEOTIDE SEQUENCE [LARGE SCALE GENOMIC DNA]</scope>
    <source>
        <strain evidence="10 11">Jerry-YX</strain>
    </source>
</reference>
<evidence type="ECO:0000256" key="8">
    <source>
        <dbReference type="ARBA" id="ARBA00023012"/>
    </source>
</evidence>
<keyword evidence="5" id="KW-0547">Nucleotide-binding</keyword>
<evidence type="ECO:0000256" key="3">
    <source>
        <dbReference type="ARBA" id="ARBA00022553"/>
    </source>
</evidence>
<dbReference type="EMBL" id="CP071382">
    <property type="protein sequence ID" value="QSV46527.1"/>
    <property type="molecule type" value="Genomic_DNA"/>
</dbReference>
<dbReference type="PANTHER" id="PTHR43065">
    <property type="entry name" value="SENSOR HISTIDINE KINASE"/>
    <property type="match status" value="1"/>
</dbReference>
<dbReference type="CDD" id="cd00082">
    <property type="entry name" value="HisKA"/>
    <property type="match status" value="1"/>
</dbReference>
<keyword evidence="3" id="KW-0597">Phosphoprotein</keyword>
<dbReference type="Proteomes" id="UP000663651">
    <property type="component" value="Chromosome"/>
</dbReference>
<dbReference type="InterPro" id="IPR004358">
    <property type="entry name" value="Sig_transdc_His_kin-like_C"/>
</dbReference>
<comment type="catalytic activity">
    <reaction evidence="1">
        <text>ATP + protein L-histidine = ADP + protein N-phospho-L-histidine.</text>
        <dbReference type="EC" id="2.7.13.3"/>
    </reaction>
</comment>
<dbReference type="SMART" id="SM00387">
    <property type="entry name" value="HATPase_c"/>
    <property type="match status" value="1"/>
</dbReference>
<dbReference type="InterPro" id="IPR005467">
    <property type="entry name" value="His_kinase_dom"/>
</dbReference>
<proteinExistence type="predicted"/>
<accession>A0ABX7Q506</accession>